<dbReference type="EMBL" id="CM056743">
    <property type="protein sequence ID" value="KAJ8671214.1"/>
    <property type="molecule type" value="Genomic_DNA"/>
</dbReference>
<evidence type="ECO:0000313" key="2">
    <source>
        <dbReference type="Proteomes" id="UP001239111"/>
    </source>
</evidence>
<sequence>MKQNFEGDGGNAITIKNIVFSEKNETWRLRNIELYNIPEYDIYYNEGMITQNDGIVMYIRSKLKHTVNIIDVDEIKCIQAEIGQNNGKNTNILAIYRSPSTCVRRFMVSLDCTLERLRQGRTKDYIIMGDINIDLRNKNQITEEYLNIMCEKGYTSLNYEPTREMGNTLTCIDHYFIRTEQDTSNSQIYILKTYITDHYPVILAIRSRKWKEEKEVEETVKMDYNKMRTLAAEEDWKLIEDCGSELECDGRSEQNDLGIVEKLACKFVDKIKKVIENSKFIVGKNSTKKKSWITIGLINSIKKRD</sequence>
<reference evidence="1" key="1">
    <citation type="submission" date="2023-04" db="EMBL/GenBank/DDBJ databases">
        <title>A chromosome-level genome assembly of the parasitoid wasp Eretmocerus hayati.</title>
        <authorList>
            <person name="Zhong Y."/>
            <person name="Liu S."/>
            <person name="Liu Y."/>
        </authorList>
    </citation>
    <scope>NUCLEOTIDE SEQUENCE</scope>
    <source>
        <strain evidence="1">ZJU_SS_LIU_2023</strain>
    </source>
</reference>
<organism evidence="1 2">
    <name type="scientific">Eretmocerus hayati</name>
    <dbReference type="NCBI Taxonomy" id="131215"/>
    <lineage>
        <taxon>Eukaryota</taxon>
        <taxon>Metazoa</taxon>
        <taxon>Ecdysozoa</taxon>
        <taxon>Arthropoda</taxon>
        <taxon>Hexapoda</taxon>
        <taxon>Insecta</taxon>
        <taxon>Pterygota</taxon>
        <taxon>Neoptera</taxon>
        <taxon>Endopterygota</taxon>
        <taxon>Hymenoptera</taxon>
        <taxon>Apocrita</taxon>
        <taxon>Proctotrupomorpha</taxon>
        <taxon>Chalcidoidea</taxon>
        <taxon>Aphelinidae</taxon>
        <taxon>Aphelininae</taxon>
        <taxon>Eretmocerus</taxon>
    </lineage>
</organism>
<proteinExistence type="predicted"/>
<keyword evidence="2" id="KW-1185">Reference proteome</keyword>
<protein>
    <submittedName>
        <fullName evidence="1">Uncharacterized protein</fullName>
    </submittedName>
</protein>
<evidence type="ECO:0000313" key="1">
    <source>
        <dbReference type="EMBL" id="KAJ8671214.1"/>
    </source>
</evidence>
<name>A0ACC2NIZ4_9HYME</name>
<dbReference type="Proteomes" id="UP001239111">
    <property type="component" value="Chromosome 3"/>
</dbReference>
<gene>
    <name evidence="1" type="ORF">QAD02_002473</name>
</gene>
<comment type="caution">
    <text evidence="1">The sequence shown here is derived from an EMBL/GenBank/DDBJ whole genome shotgun (WGS) entry which is preliminary data.</text>
</comment>
<accession>A0ACC2NIZ4</accession>